<feature type="active site" description="Proton acceptor" evidence="5">
    <location>
        <position position="55"/>
    </location>
</feature>
<dbReference type="InterPro" id="IPR023296">
    <property type="entry name" value="Glyco_hydro_beta-prop_sf"/>
</dbReference>
<accession>A0A7K3M669</accession>
<feature type="active site" description="Proton donor" evidence="5">
    <location>
        <position position="233"/>
    </location>
</feature>
<dbReference type="InterPro" id="IPR006710">
    <property type="entry name" value="Glyco_hydro_43"/>
</dbReference>
<organism evidence="9 10">
    <name type="scientific">Phytoactinopolyspora mesophila</name>
    <dbReference type="NCBI Taxonomy" id="2650750"/>
    <lineage>
        <taxon>Bacteria</taxon>
        <taxon>Bacillati</taxon>
        <taxon>Actinomycetota</taxon>
        <taxon>Actinomycetes</taxon>
        <taxon>Jiangellales</taxon>
        <taxon>Jiangellaceae</taxon>
        <taxon>Phytoactinopolyspora</taxon>
    </lineage>
</organism>
<keyword evidence="4" id="KW-0326">Glycosidase</keyword>
<dbReference type="Gene3D" id="2.115.10.20">
    <property type="entry name" value="Glycosyl hydrolase domain, family 43"/>
    <property type="match status" value="1"/>
</dbReference>
<evidence type="ECO:0000256" key="4">
    <source>
        <dbReference type="ARBA" id="ARBA00023295"/>
    </source>
</evidence>
<evidence type="ECO:0000313" key="10">
    <source>
        <dbReference type="Proteomes" id="UP000460435"/>
    </source>
</evidence>
<dbReference type="PANTHER" id="PTHR43301">
    <property type="entry name" value="ARABINAN ENDO-1,5-ALPHA-L-ARABINOSIDASE"/>
    <property type="match status" value="1"/>
</dbReference>
<comment type="pathway">
    <text evidence="1">Glycan metabolism; L-arabinan degradation.</text>
</comment>
<dbReference type="GO" id="GO:0005975">
    <property type="term" value="P:carbohydrate metabolic process"/>
    <property type="evidence" value="ECO:0007669"/>
    <property type="project" value="InterPro"/>
</dbReference>
<feature type="signal peptide" evidence="8">
    <location>
        <begin position="1"/>
        <end position="16"/>
    </location>
</feature>
<dbReference type="SUPFAM" id="SSF49899">
    <property type="entry name" value="Concanavalin A-like lectins/glucanases"/>
    <property type="match status" value="1"/>
</dbReference>
<dbReference type="Pfam" id="PF04616">
    <property type="entry name" value="Glyco_hydro_43"/>
    <property type="match status" value="1"/>
</dbReference>
<feature type="region of interest" description="Disordered" evidence="7">
    <location>
        <begin position="397"/>
        <end position="418"/>
    </location>
</feature>
<keyword evidence="8" id="KW-0732">Signal</keyword>
<feature type="chain" id="PRO_5039292460" evidence="8">
    <location>
        <begin position="17"/>
        <end position="774"/>
    </location>
</feature>
<sequence>MAAIGGLVVSVLAASAAAPGTGGLPERTNPGGPDAEPNVTTQNPISAPFSDTFADPSIMRGKDGYWYMYATSDPLHSGPSEFGLMHMARTRDFADWEYLGTIFDEDDRPAWTTSDSYYWAPDIRYVNGQYFLYYTATETVADPGPWNYSIGVATAPTPAGPWTDSGGPVVAPRPDGGGGYFNTIDPALFADDDGTRYLYFGGYHGGLWATELDETGTRAVGEPVQVARPDRYEGAFVVKRDGYYYLTASSAHCCVGPATGYSVYAGRSESPFGPFLDHEGVSMTDSRVGGTQVLAQNGNQWIGVGHHAIVTDVSGQDYIVYHGIDRNEAWLNEPGGINRRPAMIDRLDWIDGWPVTRAGAGPSDTPQPAPVTASGLGIDSSDPAGDDALTPVTGVWRAGQDTTGDAGSVGRLIPDGGDATVATKRNAPRETRVEADVRVPGPGHAAAFTITLAEAGRSGVTVTLDPRAGELRLEARAARATVHDVADLPERYDPSVWTSLAVESRGGQVVARLSESRLGDVDAEVSVDLPPSAQQIPRPVRLTAAGGEVQVTNLTVVPAHTPVTEPVAEPIATDIVFAEEFGADLDTGWEWVRPDDSVGTADGALHWPLDSVDIVGESNDGPLLLRTPPEGAWIAETRLHLDLGVDTIRNYQQAGMIVHIDDDHFVRLGNVAIWSSRQVEFGKELADGDRLDWGAHLGGPAAETMWLRIAHTVDPDTGDLLYRSTSSRDGETWRWGATLTLPAGTDPRVGLYAGGGAEPATVAAFEYFHIHEIR</sequence>
<evidence type="ECO:0000256" key="8">
    <source>
        <dbReference type="SAM" id="SignalP"/>
    </source>
</evidence>
<dbReference type="AlphaFoldDB" id="A0A7K3M669"/>
<feature type="site" description="Important for catalytic activity, responsible for pKa modulation of the active site Glu and correct orientation of both the proton donor and substrate" evidence="6">
    <location>
        <position position="185"/>
    </location>
</feature>
<evidence type="ECO:0000256" key="7">
    <source>
        <dbReference type="SAM" id="MobiDB-lite"/>
    </source>
</evidence>
<keyword evidence="3 9" id="KW-0378">Hydrolase</keyword>
<evidence type="ECO:0000256" key="1">
    <source>
        <dbReference type="ARBA" id="ARBA00004834"/>
    </source>
</evidence>
<dbReference type="InterPro" id="IPR050727">
    <property type="entry name" value="GH43_arabinanases"/>
</dbReference>
<evidence type="ECO:0000256" key="6">
    <source>
        <dbReference type="PIRSR" id="PIRSR606710-2"/>
    </source>
</evidence>
<proteinExistence type="inferred from homology"/>
<reference evidence="9 10" key="1">
    <citation type="submission" date="2019-11" db="EMBL/GenBank/DDBJ databases">
        <authorList>
            <person name="Li X.-J."/>
            <person name="Feng X.-M."/>
        </authorList>
    </citation>
    <scope>NUCLEOTIDE SEQUENCE [LARGE SCALE GENOMIC DNA]</scope>
    <source>
        <strain evidence="9 10">XMNu-373</strain>
    </source>
</reference>
<evidence type="ECO:0000256" key="2">
    <source>
        <dbReference type="ARBA" id="ARBA00009865"/>
    </source>
</evidence>
<gene>
    <name evidence="9" type="ORF">F7O44_16825</name>
</gene>
<dbReference type="Gene3D" id="2.60.120.200">
    <property type="match status" value="1"/>
</dbReference>
<keyword evidence="10" id="KW-1185">Reference proteome</keyword>
<dbReference type="CDD" id="cd18616">
    <property type="entry name" value="GH43_ABN-like"/>
    <property type="match status" value="1"/>
</dbReference>
<evidence type="ECO:0000256" key="5">
    <source>
        <dbReference type="PIRSR" id="PIRSR606710-1"/>
    </source>
</evidence>
<dbReference type="GO" id="GO:0004553">
    <property type="term" value="F:hydrolase activity, hydrolyzing O-glycosyl compounds"/>
    <property type="evidence" value="ECO:0007669"/>
    <property type="project" value="InterPro"/>
</dbReference>
<name>A0A7K3M669_9ACTN</name>
<feature type="region of interest" description="Disordered" evidence="7">
    <location>
        <begin position="18"/>
        <end position="47"/>
    </location>
</feature>
<dbReference type="EMBL" id="WLZY01000005">
    <property type="protein sequence ID" value="NDL58735.1"/>
    <property type="molecule type" value="Genomic_DNA"/>
</dbReference>
<evidence type="ECO:0000256" key="3">
    <source>
        <dbReference type="ARBA" id="ARBA00022801"/>
    </source>
</evidence>
<dbReference type="Proteomes" id="UP000460435">
    <property type="component" value="Unassembled WGS sequence"/>
</dbReference>
<dbReference type="SUPFAM" id="SSF75005">
    <property type="entry name" value="Arabinanase/levansucrase/invertase"/>
    <property type="match status" value="1"/>
</dbReference>
<evidence type="ECO:0000313" key="9">
    <source>
        <dbReference type="EMBL" id="NDL58735.1"/>
    </source>
</evidence>
<dbReference type="PANTHER" id="PTHR43301:SF3">
    <property type="entry name" value="ARABINAN ENDO-1,5-ALPHA-L-ARABINOSIDASE A-RELATED"/>
    <property type="match status" value="1"/>
</dbReference>
<comment type="caution">
    <text evidence="9">The sequence shown here is derived from an EMBL/GenBank/DDBJ whole genome shotgun (WGS) entry which is preliminary data.</text>
</comment>
<comment type="similarity">
    <text evidence="2">Belongs to the glycosyl hydrolase 43 family.</text>
</comment>
<protein>
    <submittedName>
        <fullName evidence="9">Family 43 glycosylhydrolase</fullName>
    </submittedName>
</protein>
<dbReference type="InterPro" id="IPR013320">
    <property type="entry name" value="ConA-like_dom_sf"/>
</dbReference>